<name>A0A218YVW6_9HELO</name>
<feature type="transmembrane region" description="Helical" evidence="1">
    <location>
        <begin position="24"/>
        <end position="44"/>
    </location>
</feature>
<dbReference type="Proteomes" id="UP000242519">
    <property type="component" value="Unassembled WGS sequence"/>
</dbReference>
<evidence type="ECO:0000313" key="2">
    <source>
        <dbReference type="EMBL" id="OWO98594.1"/>
    </source>
</evidence>
<protein>
    <submittedName>
        <fullName evidence="2">Uncharacterized protein</fullName>
    </submittedName>
</protein>
<dbReference type="EMBL" id="MZNU01000389">
    <property type="protein sequence ID" value="OWO98594.1"/>
    <property type="molecule type" value="Genomic_DNA"/>
</dbReference>
<keyword evidence="1" id="KW-1133">Transmembrane helix</keyword>
<keyword evidence="1" id="KW-0812">Transmembrane</keyword>
<reference evidence="2 3" key="1">
    <citation type="submission" date="2017-04" db="EMBL/GenBank/DDBJ databases">
        <title>Draft genome sequence of Marssonina coronaria NL1: causal agent of apple blotch.</title>
        <authorList>
            <person name="Cheng Q."/>
        </authorList>
    </citation>
    <scope>NUCLEOTIDE SEQUENCE [LARGE SCALE GENOMIC DNA]</scope>
    <source>
        <strain evidence="2 3">NL1</strain>
    </source>
</reference>
<dbReference type="InParanoid" id="A0A218YVW6"/>
<organism evidence="2 3">
    <name type="scientific">Diplocarpon coronariae</name>
    <dbReference type="NCBI Taxonomy" id="2795749"/>
    <lineage>
        <taxon>Eukaryota</taxon>
        <taxon>Fungi</taxon>
        <taxon>Dikarya</taxon>
        <taxon>Ascomycota</taxon>
        <taxon>Pezizomycotina</taxon>
        <taxon>Leotiomycetes</taxon>
        <taxon>Helotiales</taxon>
        <taxon>Drepanopezizaceae</taxon>
        <taxon>Diplocarpon</taxon>
    </lineage>
</organism>
<comment type="caution">
    <text evidence="2">The sequence shown here is derived from an EMBL/GenBank/DDBJ whole genome shotgun (WGS) entry which is preliminary data.</text>
</comment>
<proteinExistence type="predicted"/>
<gene>
    <name evidence="2" type="ORF">B2J93_2912</name>
</gene>
<evidence type="ECO:0000256" key="1">
    <source>
        <dbReference type="SAM" id="Phobius"/>
    </source>
</evidence>
<dbReference type="AlphaFoldDB" id="A0A218YVW6"/>
<evidence type="ECO:0000313" key="3">
    <source>
        <dbReference type="Proteomes" id="UP000242519"/>
    </source>
</evidence>
<accession>A0A218YVW6</accession>
<sequence length="158" mass="17378">MVHGSTNGHVASILAHAHHRTAPELSGCFSMTILIIVIIVIVITSRESNSTAKMLAFGRPGESRYLPLRILLFRLIRMAWDVDHPKVLYSYIPPAPTLQNPGRTCITAADLRSSNTVLSNLAVSHAALLAVMPHTYLWEHGKMAGARRQTPARFSLFA</sequence>
<keyword evidence="1" id="KW-0472">Membrane</keyword>
<keyword evidence="3" id="KW-1185">Reference proteome</keyword>